<dbReference type="InterPro" id="IPR006233">
    <property type="entry name" value="Cys_b_lyase_bac"/>
</dbReference>
<evidence type="ECO:0000256" key="2">
    <source>
        <dbReference type="ARBA" id="ARBA00009077"/>
    </source>
</evidence>
<evidence type="ECO:0000256" key="6">
    <source>
        <dbReference type="ARBA" id="ARBA00047517"/>
    </source>
</evidence>
<dbReference type="EMBL" id="KJ769134">
    <property type="protein sequence ID" value="AID69656.1"/>
    <property type="molecule type" value="Genomic_DNA"/>
</dbReference>
<dbReference type="InterPro" id="IPR000277">
    <property type="entry name" value="Cys/Met-Metab_PyrdxlP-dep_enz"/>
</dbReference>
<accession>A0A068FQS8</accession>
<evidence type="ECO:0000256" key="7">
    <source>
        <dbReference type="ARBA" id="ARBA00047625"/>
    </source>
</evidence>
<comment type="similarity">
    <text evidence="2">Belongs to the trans-sulfuration enzymes family.</text>
</comment>
<comment type="catalytic activity">
    <reaction evidence="6">
        <text>L,L-cystathionine + H2O = L-homocysteine + pyruvate + NH4(+)</text>
        <dbReference type="Rhea" id="RHEA:13965"/>
        <dbReference type="ChEBI" id="CHEBI:15361"/>
        <dbReference type="ChEBI" id="CHEBI:15377"/>
        <dbReference type="ChEBI" id="CHEBI:28938"/>
        <dbReference type="ChEBI" id="CHEBI:58161"/>
        <dbReference type="ChEBI" id="CHEBI:58199"/>
    </reaction>
</comment>
<dbReference type="NCBIfam" id="TIGR01324">
    <property type="entry name" value="cysta_beta_ly_B"/>
    <property type="match status" value="1"/>
</dbReference>
<evidence type="ECO:0000256" key="4">
    <source>
        <dbReference type="ARBA" id="ARBA00023239"/>
    </source>
</evidence>
<dbReference type="PANTHER" id="PTHR43500:SF1">
    <property type="entry name" value="CYSTATHIONINE BETA-LYASE-RELATED"/>
    <property type="match status" value="1"/>
</dbReference>
<proteinExistence type="inferred from homology"/>
<sequence length="401" mass="43132">MSQKKPEGKGKTDLAGAGINTQLSHLGRDSHAFHGFVNPPVVRASTVLFPNVEAMENRAGMRFTYGLMNTPTIEALSQTINALEEAAGTVLVPSGLAAVTLPLLAVARPGLHVLVPDNVYWPTRRFCDETLARLGMHTTYYDPLIGAGIVDLMRPDGGSVLFTEAPGSNTFEMPDLNAFLAAAKAKGAMTMIDNTWATPLFYKPIPEGFDFSIQAGTKYFAGHSDVLIGSISASERAWPMLSGTHLNLGLQAGTEEIFLTLRGIRTMRVRLDQHERAALEMAHWLEGQPFVARVMHPALPSDPGHGLWRTLFKGRASGLFGFELAGDKAQARTLLNTLNLFGLGYSWGGFESLAVLADLGATRTARPWTGGPVIRLQIGLEDVADLKADILAGARVAGFPV</sequence>
<dbReference type="InterPro" id="IPR015422">
    <property type="entry name" value="PyrdxlP-dep_Trfase_small"/>
</dbReference>
<keyword evidence="3" id="KW-0663">Pyridoxal phosphate</keyword>
<dbReference type="GO" id="GO:0047804">
    <property type="term" value="F:cysteine-S-conjugate beta-lyase activity"/>
    <property type="evidence" value="ECO:0007669"/>
    <property type="project" value="UniProtKB-EC"/>
</dbReference>
<dbReference type="GO" id="GO:0030170">
    <property type="term" value="F:pyridoxal phosphate binding"/>
    <property type="evidence" value="ECO:0007669"/>
    <property type="project" value="InterPro"/>
</dbReference>
<dbReference type="AlphaFoldDB" id="A0A068FQS8"/>
<dbReference type="PIRSF" id="PIRSF001434">
    <property type="entry name" value="CGS"/>
    <property type="match status" value="1"/>
</dbReference>
<evidence type="ECO:0000256" key="5">
    <source>
        <dbReference type="ARBA" id="ARBA00046315"/>
    </source>
</evidence>
<dbReference type="Pfam" id="PF01053">
    <property type="entry name" value="Cys_Met_Meta_PP"/>
    <property type="match status" value="1"/>
</dbReference>
<comment type="cofactor">
    <cofactor evidence="1">
        <name>pyridoxal 5'-phosphate</name>
        <dbReference type="ChEBI" id="CHEBI:597326"/>
    </cofactor>
</comment>
<comment type="catalytic activity">
    <reaction evidence="7">
        <text>an S-substituted L-cysteine + H2O = a thiol + pyruvate + NH4(+)</text>
        <dbReference type="Rhea" id="RHEA:18121"/>
        <dbReference type="ChEBI" id="CHEBI:15361"/>
        <dbReference type="ChEBI" id="CHEBI:15377"/>
        <dbReference type="ChEBI" id="CHEBI:28938"/>
        <dbReference type="ChEBI" id="CHEBI:29256"/>
        <dbReference type="ChEBI" id="CHEBI:58717"/>
        <dbReference type="EC" id="4.4.1.13"/>
    </reaction>
</comment>
<evidence type="ECO:0000313" key="8">
    <source>
        <dbReference type="EMBL" id="AID69656.1"/>
    </source>
</evidence>
<comment type="pathway">
    <text evidence="5">Amino-acid biosynthesis; L-methionine biosynthesis via de novo pathway; L-homocysteine from L-cystathionine: step 1/1.</text>
</comment>
<reference evidence="8" key="1">
    <citation type="submission" date="2014-04" db="EMBL/GenBank/DDBJ databases">
        <authorList>
            <person name="Felczykowska A."/>
            <person name="Dydecka A."/>
            <person name="Bohdanowicz M."/>
            <person name="Gasior T."/>
            <person name="Sobon M."/>
            <person name="Kobos J."/>
            <person name="Bloch S."/>
            <person name="Nejman-Falenczyk B."/>
            <person name="Wegrzyn G."/>
        </authorList>
    </citation>
    <scope>NUCLEOTIDE SEQUENCE</scope>
</reference>
<gene>
    <name evidence="8" type="primary">metC</name>
</gene>
<dbReference type="PANTHER" id="PTHR43500">
    <property type="entry name" value="CYSTATHIONINE BETA-LYASE-RELATED"/>
    <property type="match status" value="1"/>
</dbReference>
<name>A0A068FQS8_9ZZZZ</name>
<protein>
    <submittedName>
        <fullName evidence="8">Cystathionine beta-lyase</fullName>
    </submittedName>
</protein>
<dbReference type="Gene3D" id="3.40.640.10">
    <property type="entry name" value="Type I PLP-dependent aspartate aminotransferase-like (Major domain)"/>
    <property type="match status" value="1"/>
</dbReference>
<keyword evidence="4 8" id="KW-0456">Lyase</keyword>
<dbReference type="InterPro" id="IPR015421">
    <property type="entry name" value="PyrdxlP-dep_Trfase_major"/>
</dbReference>
<organism evidence="8">
    <name type="scientific">uncultured organism</name>
    <dbReference type="NCBI Taxonomy" id="155900"/>
    <lineage>
        <taxon>unclassified sequences</taxon>
        <taxon>environmental samples</taxon>
    </lineage>
</organism>
<evidence type="ECO:0000256" key="3">
    <source>
        <dbReference type="ARBA" id="ARBA00022898"/>
    </source>
</evidence>
<dbReference type="GO" id="GO:0019346">
    <property type="term" value="P:transsulfuration"/>
    <property type="evidence" value="ECO:0007669"/>
    <property type="project" value="InterPro"/>
</dbReference>
<dbReference type="GO" id="GO:0019450">
    <property type="term" value="P:L-cysteine catabolic process to pyruvate"/>
    <property type="evidence" value="ECO:0007669"/>
    <property type="project" value="TreeGrafter"/>
</dbReference>
<dbReference type="SUPFAM" id="SSF53383">
    <property type="entry name" value="PLP-dependent transferases"/>
    <property type="match status" value="1"/>
</dbReference>
<dbReference type="InterPro" id="IPR054542">
    <property type="entry name" value="Cys_met_metab_PP"/>
</dbReference>
<evidence type="ECO:0000256" key="1">
    <source>
        <dbReference type="ARBA" id="ARBA00001933"/>
    </source>
</evidence>
<dbReference type="PROSITE" id="PS00868">
    <property type="entry name" value="CYS_MET_METAB_PP"/>
    <property type="match status" value="1"/>
</dbReference>
<dbReference type="FunFam" id="3.40.640.10:FF:000046">
    <property type="entry name" value="Cystathionine gamma-lyase"/>
    <property type="match status" value="1"/>
</dbReference>
<dbReference type="Gene3D" id="3.90.1150.10">
    <property type="entry name" value="Aspartate Aminotransferase, domain 1"/>
    <property type="match status" value="1"/>
</dbReference>
<dbReference type="InterPro" id="IPR015424">
    <property type="entry name" value="PyrdxlP-dep_Trfase"/>
</dbReference>